<dbReference type="PANTHER" id="PTHR30250:SF11">
    <property type="entry name" value="O-ANTIGEN TRANSPORTER-RELATED"/>
    <property type="match status" value="1"/>
</dbReference>
<evidence type="ECO:0000256" key="2">
    <source>
        <dbReference type="ARBA" id="ARBA00022475"/>
    </source>
</evidence>
<evidence type="ECO:0000256" key="3">
    <source>
        <dbReference type="ARBA" id="ARBA00022692"/>
    </source>
</evidence>
<keyword evidence="5 6" id="KW-0472">Membrane</keyword>
<feature type="transmembrane region" description="Helical" evidence="6">
    <location>
        <begin position="249"/>
        <end position="273"/>
    </location>
</feature>
<feature type="transmembrane region" description="Helical" evidence="6">
    <location>
        <begin position="359"/>
        <end position="377"/>
    </location>
</feature>
<keyword evidence="2" id="KW-1003">Cell membrane</keyword>
<evidence type="ECO:0008006" key="9">
    <source>
        <dbReference type="Google" id="ProtNLM"/>
    </source>
</evidence>
<feature type="transmembrane region" description="Helical" evidence="6">
    <location>
        <begin position="78"/>
        <end position="99"/>
    </location>
</feature>
<feature type="transmembrane region" description="Helical" evidence="6">
    <location>
        <begin position="294"/>
        <end position="317"/>
    </location>
</feature>
<protein>
    <recommendedName>
        <fullName evidence="9">Oligosaccharide flippase family protein</fullName>
    </recommendedName>
</protein>
<dbReference type="GO" id="GO:0005886">
    <property type="term" value="C:plasma membrane"/>
    <property type="evidence" value="ECO:0007669"/>
    <property type="project" value="UniProtKB-SubCell"/>
</dbReference>
<evidence type="ECO:0000256" key="4">
    <source>
        <dbReference type="ARBA" id="ARBA00022989"/>
    </source>
</evidence>
<evidence type="ECO:0000313" key="8">
    <source>
        <dbReference type="Proteomes" id="UP000468443"/>
    </source>
</evidence>
<evidence type="ECO:0000313" key="7">
    <source>
        <dbReference type="EMBL" id="NER09907.1"/>
    </source>
</evidence>
<sequence>MSKSFLKDIVLNNLSQGLQFGSRWIFNLALIALLDIESYALFSFIYSLSNILLSVLPFGSSTYLIANGKADKLGTKELIHSIVITTAIMFLLLISYFVLTPFFNVLNGWDYAIYGIILSYFLSLNLLSFSYFKGLGQFTQELKAYSIFAAGILMFTGYFYFMSKDLADIRIIFLVLIGLNATIIAYTYLFSELRERMSISIELRQISIKQILHGLNKRKYFGFQDIVTAIYTQAGLLILFYIIDEKTYGYYRALFVIVAPLFMITVAISQVILNRLANSNKANILNLFRNIQRYTILLGIAICIMLLLMKRVVLSFINLDITYVSNLSFIIIVAITLMRFIFSNYEMLLVVYDMQKQRFVIMAIAAFIGISAIFVLLPRFGLVGAVTTNAISYFIVLLGLVMISEQKIRSLKK</sequence>
<dbReference type="EMBL" id="JAABOP010000001">
    <property type="protein sequence ID" value="NER09907.1"/>
    <property type="molecule type" value="Genomic_DNA"/>
</dbReference>
<accession>A0A6P0UA52</accession>
<keyword evidence="8" id="KW-1185">Reference proteome</keyword>
<gene>
    <name evidence="7" type="ORF">GWK09_05225</name>
</gene>
<proteinExistence type="predicted"/>
<dbReference type="RefSeq" id="WP_163691935.1">
    <property type="nucleotide sequence ID" value="NZ_FXTW01000001.1"/>
</dbReference>
<dbReference type="AlphaFoldDB" id="A0A6P0UA52"/>
<dbReference type="PANTHER" id="PTHR30250">
    <property type="entry name" value="PST FAMILY PREDICTED COLANIC ACID TRANSPORTER"/>
    <property type="match status" value="1"/>
</dbReference>
<feature type="transmembrane region" description="Helical" evidence="6">
    <location>
        <begin position="111"/>
        <end position="132"/>
    </location>
</feature>
<comment type="subcellular location">
    <subcellularLocation>
        <location evidence="1">Cell membrane</location>
        <topology evidence="1">Multi-pass membrane protein</topology>
    </subcellularLocation>
</comment>
<feature type="transmembrane region" description="Helical" evidence="6">
    <location>
        <begin position="329"/>
        <end position="352"/>
    </location>
</feature>
<feature type="transmembrane region" description="Helical" evidence="6">
    <location>
        <begin position="48"/>
        <end position="66"/>
    </location>
</feature>
<name>A0A6P0UA52_9FLAO</name>
<organism evidence="7 8">
    <name type="scientific">Muriicola jejuensis</name>
    <dbReference type="NCBI Taxonomy" id="504488"/>
    <lineage>
        <taxon>Bacteria</taxon>
        <taxon>Pseudomonadati</taxon>
        <taxon>Bacteroidota</taxon>
        <taxon>Flavobacteriia</taxon>
        <taxon>Flavobacteriales</taxon>
        <taxon>Flavobacteriaceae</taxon>
        <taxon>Muriicola</taxon>
    </lineage>
</organism>
<evidence type="ECO:0000256" key="6">
    <source>
        <dbReference type="SAM" id="Phobius"/>
    </source>
</evidence>
<reference evidence="7 8" key="1">
    <citation type="submission" date="2020-01" db="EMBL/GenBank/DDBJ databases">
        <title>Muriicola jejuensis KCTC 22299.</title>
        <authorList>
            <person name="Wang G."/>
        </authorList>
    </citation>
    <scope>NUCLEOTIDE SEQUENCE [LARGE SCALE GENOMIC DNA]</scope>
    <source>
        <strain evidence="7 8">KCTC 22299</strain>
    </source>
</reference>
<feature type="transmembrane region" description="Helical" evidence="6">
    <location>
        <begin position="226"/>
        <end position="243"/>
    </location>
</feature>
<feature type="transmembrane region" description="Helical" evidence="6">
    <location>
        <begin position="144"/>
        <end position="163"/>
    </location>
</feature>
<keyword evidence="3 6" id="KW-0812">Transmembrane</keyword>
<comment type="caution">
    <text evidence="7">The sequence shown here is derived from an EMBL/GenBank/DDBJ whole genome shotgun (WGS) entry which is preliminary data.</text>
</comment>
<evidence type="ECO:0000256" key="1">
    <source>
        <dbReference type="ARBA" id="ARBA00004651"/>
    </source>
</evidence>
<feature type="transmembrane region" description="Helical" evidence="6">
    <location>
        <begin position="383"/>
        <end position="403"/>
    </location>
</feature>
<dbReference type="Proteomes" id="UP000468443">
    <property type="component" value="Unassembled WGS sequence"/>
</dbReference>
<evidence type="ECO:0000256" key="5">
    <source>
        <dbReference type="ARBA" id="ARBA00023136"/>
    </source>
</evidence>
<feature type="transmembrane region" description="Helical" evidence="6">
    <location>
        <begin position="169"/>
        <end position="190"/>
    </location>
</feature>
<keyword evidence="4 6" id="KW-1133">Transmembrane helix</keyword>
<dbReference type="InterPro" id="IPR050833">
    <property type="entry name" value="Poly_Biosynth_Transport"/>
</dbReference>